<dbReference type="InterPro" id="IPR012341">
    <property type="entry name" value="6hp_glycosidase-like_sf"/>
</dbReference>
<evidence type="ECO:0000259" key="1">
    <source>
        <dbReference type="Pfam" id="PF06202"/>
    </source>
</evidence>
<reference evidence="3 4" key="1">
    <citation type="journal article" date="2008" name="J. Bacteriol.">
        <title>'Candidatus Cloacamonas acidaminovorans': genome sequence reconstruction provides a first glimpse of a new bacterial division.</title>
        <authorList>
            <person name="Pelletier E."/>
            <person name="Kreimeyer A."/>
            <person name="Bocs S."/>
            <person name="Rouy Z."/>
            <person name="Gyapay G."/>
            <person name="Chouari R."/>
            <person name="Riviere D."/>
            <person name="Ganesan A."/>
            <person name="Daegelen P."/>
            <person name="Sghir A."/>
            <person name="Cohen G.N."/>
            <person name="Medigue C."/>
            <person name="Weissenbach J."/>
            <person name="Le Paslier D."/>
        </authorList>
    </citation>
    <scope>NUCLEOTIDE SEQUENCE [LARGE SCALE GENOMIC DNA]</scope>
    <source>
        <strain evidence="4">Evry</strain>
    </source>
</reference>
<dbReference type="AlphaFoldDB" id="B0VHD9"/>
<evidence type="ECO:0000259" key="2">
    <source>
        <dbReference type="Pfam" id="PF12439"/>
    </source>
</evidence>
<protein>
    <submittedName>
        <fullName evidence="3">Glycogen debranching enzyme, archaeal type</fullName>
    </submittedName>
</protein>
<dbReference type="InterPro" id="IPR024742">
    <property type="entry name" value="Glycogen_debranch_N"/>
</dbReference>
<dbReference type="eggNOG" id="COG3408">
    <property type="taxonomic scope" value="Bacteria"/>
</dbReference>
<feature type="domain" description="Glycogen debranching enzyme bacterial and archaeal type N-terminal" evidence="2">
    <location>
        <begin position="12"/>
        <end position="236"/>
    </location>
</feature>
<dbReference type="Proteomes" id="UP000002019">
    <property type="component" value="Chromosome"/>
</dbReference>
<sequence>MMSNYFMETHHHEWILTNRRGGYALGTGNLINQRKYHGLLVSSDSKFNRLHLVAGIEEKVEWRGEFFHLDSNNYSNCIYPEGFLHLVKPWLRPYPIFLYSALPHQNDILILKEIMMDESTNTTLVKYTNLGHHLLHFELHPKFTMIPHHELNKPGTLDFLNFITEIETPDKFTRFSVQRQDNNIKLYGALLSGEVIPNRYVYYNVFYPWEVMSGYEGIGDQITLFQLGFDLRVGQSNYLLFSDTAIEDAKTLIERIENRYADLPKPLDYPYAPDKNDTLLNTLDYNDNIIFPYDNYLKILEFALKDFLANDDIVAGFPFYGAWGRDTMVVVNALLHCPNQLETVEKILNKYRSYLKNGLIPNMIAESGRETNYDSVDSTLWYIILLWKLGKRKQTVKYWKDVIALTEEIITGILHNEFHPFSVRYDGLIELHPDFAHGTWMDVRIDGKAITPRNGAPVEINALWYNALCSYEAMCLAYCQKSRKKYQAKEEFVQLKELVKQSLQKFYQDGYLADRIVGEELIMEIRPNAIIALALPWQAFSQEILQQVLERSFKELYTNYGIRTLSPNDIRFHKKYYGTQKERDLAYHNGSVWAWLLGPFCGLYERAYKGIKTKEEIIEALTSFISTFRNSFMKGHIASIAEIWDGDAPHFPKGAPAQAWSVAALYNIENYILFLQEGK</sequence>
<dbReference type="STRING" id="459349.CLOAM0879"/>
<dbReference type="GO" id="GO:0005980">
    <property type="term" value="P:glycogen catabolic process"/>
    <property type="evidence" value="ECO:0007669"/>
    <property type="project" value="InterPro"/>
</dbReference>
<feature type="domain" description="Glycogen debranching enzyme C-terminal" evidence="1">
    <location>
        <begin position="311"/>
        <end position="666"/>
    </location>
</feature>
<organism evidence="3 4">
    <name type="scientific">Cloacimonas acidaminovorans (strain Evry)</name>
    <dbReference type="NCBI Taxonomy" id="459349"/>
    <lineage>
        <taxon>Bacteria</taxon>
        <taxon>Pseudomonadati</taxon>
        <taxon>Candidatus Cloacimonadota</taxon>
        <taxon>Candidatus Cloacimonadia</taxon>
        <taxon>Candidatus Cloacimonadales</taxon>
        <taxon>Candidatus Cloacimonadaceae</taxon>
        <taxon>Candidatus Cloacimonas</taxon>
    </lineage>
</organism>
<dbReference type="InterPro" id="IPR010401">
    <property type="entry name" value="AGL/Gdb1"/>
</dbReference>
<dbReference type="SUPFAM" id="SSF48208">
    <property type="entry name" value="Six-hairpin glycosidases"/>
    <property type="match status" value="1"/>
</dbReference>
<dbReference type="Pfam" id="PF12439">
    <property type="entry name" value="GDE_N"/>
    <property type="match status" value="1"/>
</dbReference>
<evidence type="ECO:0000313" key="3">
    <source>
        <dbReference type="EMBL" id="CAO80754.1"/>
    </source>
</evidence>
<dbReference type="KEGG" id="caci:CLOAM0879"/>
<dbReference type="GO" id="GO:0004134">
    <property type="term" value="F:4-alpha-glucanotransferase activity"/>
    <property type="evidence" value="ECO:0007669"/>
    <property type="project" value="InterPro"/>
</dbReference>
<accession>B0VHD9</accession>
<dbReference type="InterPro" id="IPR008928">
    <property type="entry name" value="6-hairpin_glycosidase_sf"/>
</dbReference>
<dbReference type="Pfam" id="PF06202">
    <property type="entry name" value="GDE_C"/>
    <property type="match status" value="1"/>
</dbReference>
<gene>
    <name evidence="3" type="ordered locus">CLOAM0879</name>
</gene>
<dbReference type="PANTHER" id="PTHR10569:SF2">
    <property type="entry name" value="GLYCOGEN DEBRANCHING ENZYME"/>
    <property type="match status" value="1"/>
</dbReference>
<keyword evidence="4" id="KW-1185">Reference proteome</keyword>
<dbReference type="Gene3D" id="1.50.10.10">
    <property type="match status" value="1"/>
</dbReference>
<dbReference type="HOGENOM" id="CLU_026835_0_0_0"/>
<dbReference type="InterPro" id="IPR032790">
    <property type="entry name" value="GDE_C"/>
</dbReference>
<proteinExistence type="predicted"/>
<evidence type="ECO:0000313" key="4">
    <source>
        <dbReference type="Proteomes" id="UP000002019"/>
    </source>
</evidence>
<name>B0VHD9_CLOAI</name>
<dbReference type="PANTHER" id="PTHR10569">
    <property type="entry name" value="GLYCOGEN DEBRANCHING ENZYME"/>
    <property type="match status" value="1"/>
</dbReference>
<dbReference type="EMBL" id="CU466930">
    <property type="protein sequence ID" value="CAO80754.1"/>
    <property type="molecule type" value="Genomic_DNA"/>
</dbReference>
<dbReference type="GO" id="GO:0004135">
    <property type="term" value="F:amylo-alpha-1,6-glucosidase activity"/>
    <property type="evidence" value="ECO:0007669"/>
    <property type="project" value="InterPro"/>
</dbReference>